<protein>
    <recommendedName>
        <fullName evidence="1">GST N-terminal domain-containing protein</fullName>
    </recommendedName>
</protein>
<sequence>MIVLYQFPAAFGVPNPSPYCLKLETFLRLAGLDYQVRSVGNPRRAPKGKLPYIELDGEAIADSAIIQRRLAERFPLNLDAHLDAADRGRALVITRLCDEHLALLLLYFRWLDGEGWRQVRSSFFGGLPAPLRLLLPPLVQRRMRQALWAQGLGRHSPDELLSFAREDLQALADLLGAAPFFGGERPCSADAAAYGILANLLLCLLDTPLNRLAREFPPLLAYCERLRARVWA</sequence>
<feature type="domain" description="GST N-terminal" evidence="1">
    <location>
        <begin position="7"/>
        <end position="78"/>
    </location>
</feature>
<dbReference type="Pfam" id="PF17172">
    <property type="entry name" value="GST_N_4"/>
    <property type="match status" value="1"/>
</dbReference>
<dbReference type="InterPro" id="IPR026928">
    <property type="entry name" value="FAX/IsoI-like"/>
</dbReference>
<dbReference type="SFLD" id="SFLDG01180">
    <property type="entry name" value="SUF1"/>
    <property type="match status" value="1"/>
</dbReference>
<dbReference type="PANTHER" id="PTHR12289">
    <property type="entry name" value="METAXIN RELATED"/>
    <property type="match status" value="1"/>
</dbReference>
<accession>A0A0C4WPF9</accession>
<dbReference type="KEGG" id="acx:Achr_30900"/>
<dbReference type="SFLD" id="SFLDS00019">
    <property type="entry name" value="Glutathione_Transferase_(cytos"/>
    <property type="match status" value="1"/>
</dbReference>
<reference evidence="2 3" key="1">
    <citation type="journal article" date="2015" name="PLoS ONE">
        <title>Azotobacter Genomes: The Genome of Azotobacter chroococcum NCIMB 8003 (ATCC 4412).</title>
        <authorList>
            <person name="Robson R.L."/>
            <person name="Jones R."/>
            <person name="Robson R.M."/>
            <person name="Schwartz A."/>
            <person name="Richardson T.H."/>
        </authorList>
    </citation>
    <scope>NUCLEOTIDE SEQUENCE [LARGE SCALE GENOMIC DNA]</scope>
    <source>
        <strain evidence="2 3">NCIMB 8003</strain>
    </source>
</reference>
<dbReference type="PANTHER" id="PTHR12289:SF41">
    <property type="entry name" value="FAILED AXON CONNECTIONS-RELATED"/>
    <property type="match status" value="1"/>
</dbReference>
<dbReference type="InterPro" id="IPR004045">
    <property type="entry name" value="Glutathione_S-Trfase_N"/>
</dbReference>
<dbReference type="SUPFAM" id="SSF47616">
    <property type="entry name" value="GST C-terminal domain-like"/>
    <property type="match status" value="1"/>
</dbReference>
<dbReference type="SFLD" id="SFLDG01200">
    <property type="entry name" value="SUF1.1"/>
    <property type="match status" value="1"/>
</dbReference>
<dbReference type="STRING" id="1328314.Achr_30900"/>
<dbReference type="Gene3D" id="1.20.1050.10">
    <property type="match status" value="2"/>
</dbReference>
<dbReference type="InterPro" id="IPR036282">
    <property type="entry name" value="Glutathione-S-Trfase_C_sf"/>
</dbReference>
<dbReference type="RefSeq" id="WP_039805718.1">
    <property type="nucleotide sequence ID" value="NZ_CP010415.1"/>
</dbReference>
<proteinExistence type="predicted"/>
<dbReference type="CDD" id="cd03193">
    <property type="entry name" value="GST_C_Metaxin"/>
    <property type="match status" value="1"/>
</dbReference>
<dbReference type="InterPro" id="IPR040079">
    <property type="entry name" value="Glutathione_S-Trfase"/>
</dbReference>
<dbReference type="SUPFAM" id="SSF52833">
    <property type="entry name" value="Thioredoxin-like"/>
    <property type="match status" value="1"/>
</dbReference>
<dbReference type="Gene3D" id="3.40.30.10">
    <property type="entry name" value="Glutaredoxin"/>
    <property type="match status" value="1"/>
</dbReference>
<dbReference type="Pfam" id="PF17171">
    <property type="entry name" value="GST_C_6"/>
    <property type="match status" value="1"/>
</dbReference>
<keyword evidence="3" id="KW-1185">Reference proteome</keyword>
<evidence type="ECO:0000313" key="3">
    <source>
        <dbReference type="Proteomes" id="UP000068210"/>
    </source>
</evidence>
<dbReference type="GO" id="GO:0005737">
    <property type="term" value="C:cytoplasm"/>
    <property type="evidence" value="ECO:0007669"/>
    <property type="project" value="TreeGrafter"/>
</dbReference>
<dbReference type="PROSITE" id="PS50404">
    <property type="entry name" value="GST_NTER"/>
    <property type="match status" value="1"/>
</dbReference>
<dbReference type="InterPro" id="IPR036249">
    <property type="entry name" value="Thioredoxin-like_sf"/>
</dbReference>
<dbReference type="InterPro" id="IPR012336">
    <property type="entry name" value="Thioredoxin-like_fold"/>
</dbReference>
<gene>
    <name evidence="2" type="ORF">Achr_30900</name>
</gene>
<evidence type="ECO:0000313" key="2">
    <source>
        <dbReference type="EMBL" id="AJE22499.1"/>
    </source>
</evidence>
<dbReference type="CDD" id="cd03080">
    <property type="entry name" value="GST_N_Metaxin_like"/>
    <property type="match status" value="1"/>
</dbReference>
<dbReference type="AlphaFoldDB" id="A0A0C4WPF9"/>
<organism evidence="2 3">
    <name type="scientific">Azotobacter chroococcum NCIMB 8003</name>
    <dbReference type="NCBI Taxonomy" id="1328314"/>
    <lineage>
        <taxon>Bacteria</taxon>
        <taxon>Pseudomonadati</taxon>
        <taxon>Pseudomonadota</taxon>
        <taxon>Gammaproteobacteria</taxon>
        <taxon>Pseudomonadales</taxon>
        <taxon>Pseudomonadaceae</taxon>
        <taxon>Azotobacter</taxon>
    </lineage>
</organism>
<dbReference type="EMBL" id="CP010415">
    <property type="protein sequence ID" value="AJE22499.1"/>
    <property type="molecule type" value="Genomic_DNA"/>
</dbReference>
<dbReference type="HOGENOM" id="CLU_044137_1_2_6"/>
<evidence type="ECO:0000259" key="1">
    <source>
        <dbReference type="PROSITE" id="PS50404"/>
    </source>
</evidence>
<dbReference type="Proteomes" id="UP000068210">
    <property type="component" value="Chromosome"/>
</dbReference>
<dbReference type="InterPro" id="IPR050931">
    <property type="entry name" value="Mito_Protein_Transport_Metaxin"/>
</dbReference>
<dbReference type="InterPro" id="IPR033468">
    <property type="entry name" value="Metaxin_GST"/>
</dbReference>
<name>A0A0C4WPF9_9GAMM</name>